<evidence type="ECO:0000259" key="8">
    <source>
        <dbReference type="PROSITE" id="PS50089"/>
    </source>
</evidence>
<dbReference type="GO" id="GO:0008270">
    <property type="term" value="F:zinc ion binding"/>
    <property type="evidence" value="ECO:0007669"/>
    <property type="project" value="UniProtKB-KW"/>
</dbReference>
<evidence type="ECO:0000256" key="5">
    <source>
        <dbReference type="ARBA" id="ARBA00023242"/>
    </source>
</evidence>
<name>A0A060W2H7_ONCMY</name>
<feature type="domain" description="RING-type" evidence="8">
    <location>
        <begin position="25"/>
        <end position="64"/>
    </location>
</feature>
<dbReference type="PROSITE" id="PS50089">
    <property type="entry name" value="ZF_RING_2"/>
    <property type="match status" value="1"/>
</dbReference>
<sequence length="215" mass="24366">MAALGNPETLTRKIKLWDINAHITCRLCEGYLIDATTVTECLHTFCRSCLVKYLEENNTCPTCRIVIHQSHPLQYIGHDRTMQDIVYKLVPGLQEAEIKKQRDFYQKLGMEVPGDIKGELCSMKHLDPQRNGTAQLTLPQPRHTHLIISALYFPPLSITLFLDSAQPNQCEKVAVAVMHGRIPSQPDTEGFCKRVPRGSSQSRPNRLLNNLSDFL</sequence>
<gene>
    <name evidence="9" type="ORF">GSONMT00064705001</name>
</gene>
<protein>
    <recommendedName>
        <fullName evidence="8">RING-type domain-containing protein</fullName>
    </recommendedName>
</protein>
<dbReference type="PaxDb" id="8022-A0A060W2H7"/>
<dbReference type="STRING" id="8022.A0A060W2H7"/>
<dbReference type="Pfam" id="PF13923">
    <property type="entry name" value="zf-C3HC4_2"/>
    <property type="match status" value="1"/>
</dbReference>
<feature type="compositionally biased region" description="Polar residues" evidence="7">
    <location>
        <begin position="198"/>
        <end position="215"/>
    </location>
</feature>
<reference evidence="9 10" key="1">
    <citation type="journal article" date="2014" name="Nat. Commun.">
        <title>The rainbow trout genome provides novel insights into evolution after whole-genome duplication in vertebrates.</title>
        <authorList>
            <person name="Berthelot C."/>
            <person name="Brunet F."/>
            <person name="Chalopin D."/>
            <person name="Juanchich A."/>
            <person name="Bernard M."/>
            <person name="Noel B."/>
            <person name="Bento P."/>
            <person name="Da Silva C."/>
            <person name="Labadie K."/>
            <person name="Alberti A."/>
            <person name="Aury J.M."/>
            <person name="Louis A."/>
            <person name="Dehais P."/>
            <person name="Bardou P."/>
            <person name="Montfort J."/>
            <person name="Klopp C."/>
            <person name="Cabau C."/>
            <person name="Gaspin C."/>
            <person name="Thorgaard G.H."/>
            <person name="Boussaha M."/>
            <person name="Quillet E."/>
            <person name="Guyomard R."/>
            <person name="Galiana D."/>
            <person name="Bobe J."/>
            <person name="Volff J.N."/>
            <person name="Genet C."/>
            <person name="Wincker P."/>
            <person name="Jaillon O."/>
            <person name="Roest Crollius H."/>
            <person name="Guiguen Y."/>
        </authorList>
    </citation>
    <scope>NUCLEOTIDE SEQUENCE [LARGE SCALE GENOMIC DNA]</scope>
</reference>
<evidence type="ECO:0000256" key="7">
    <source>
        <dbReference type="SAM" id="MobiDB-lite"/>
    </source>
</evidence>
<feature type="region of interest" description="Disordered" evidence="7">
    <location>
        <begin position="193"/>
        <end position="215"/>
    </location>
</feature>
<accession>A0A060W2H7</accession>
<keyword evidence="5" id="KW-0539">Nucleus</keyword>
<keyword evidence="2" id="KW-0479">Metal-binding</keyword>
<dbReference type="InterPro" id="IPR013083">
    <property type="entry name" value="Znf_RING/FYVE/PHD"/>
</dbReference>
<dbReference type="AlphaFoldDB" id="A0A060W2H7"/>
<dbReference type="InterPro" id="IPR051507">
    <property type="entry name" value="PcG_RING_finger"/>
</dbReference>
<evidence type="ECO:0000256" key="4">
    <source>
        <dbReference type="ARBA" id="ARBA00022833"/>
    </source>
</evidence>
<dbReference type="Gene3D" id="3.30.40.10">
    <property type="entry name" value="Zinc/RING finger domain, C3HC4 (zinc finger)"/>
    <property type="match status" value="1"/>
</dbReference>
<dbReference type="FunFam" id="3.30.40.10:FF:000033">
    <property type="entry name" value="Polycomb group RING finger protein 3"/>
    <property type="match status" value="1"/>
</dbReference>
<keyword evidence="3 6" id="KW-0863">Zinc-finger</keyword>
<dbReference type="SMART" id="SM00184">
    <property type="entry name" value="RING"/>
    <property type="match status" value="1"/>
</dbReference>
<dbReference type="SUPFAM" id="SSF57850">
    <property type="entry name" value="RING/U-box"/>
    <property type="match status" value="1"/>
</dbReference>
<evidence type="ECO:0000313" key="9">
    <source>
        <dbReference type="EMBL" id="CDQ61216.1"/>
    </source>
</evidence>
<dbReference type="InterPro" id="IPR001841">
    <property type="entry name" value="Znf_RING"/>
</dbReference>
<proteinExistence type="predicted"/>
<evidence type="ECO:0000256" key="1">
    <source>
        <dbReference type="ARBA" id="ARBA00004123"/>
    </source>
</evidence>
<dbReference type="Proteomes" id="UP000193380">
    <property type="component" value="Chromosome 14"/>
</dbReference>
<comment type="subcellular location">
    <subcellularLocation>
        <location evidence="1">Nucleus</location>
    </subcellularLocation>
</comment>
<dbReference type="CDD" id="cd16735">
    <property type="entry name" value="RING-HC_PCGF3"/>
    <property type="match status" value="1"/>
</dbReference>
<evidence type="ECO:0000256" key="3">
    <source>
        <dbReference type="ARBA" id="ARBA00022771"/>
    </source>
</evidence>
<evidence type="ECO:0000256" key="2">
    <source>
        <dbReference type="ARBA" id="ARBA00022723"/>
    </source>
</evidence>
<keyword evidence="4" id="KW-0862">Zinc</keyword>
<dbReference type="EMBL" id="FR904372">
    <property type="protein sequence ID" value="CDQ61216.1"/>
    <property type="molecule type" value="Genomic_DNA"/>
</dbReference>
<dbReference type="GO" id="GO:0031519">
    <property type="term" value="C:PcG protein complex"/>
    <property type="evidence" value="ECO:0007669"/>
    <property type="project" value="UniProtKB-ARBA"/>
</dbReference>
<organism evidence="9 10">
    <name type="scientific">Oncorhynchus mykiss</name>
    <name type="common">Rainbow trout</name>
    <name type="synonym">Salmo gairdneri</name>
    <dbReference type="NCBI Taxonomy" id="8022"/>
    <lineage>
        <taxon>Eukaryota</taxon>
        <taxon>Metazoa</taxon>
        <taxon>Chordata</taxon>
        <taxon>Craniata</taxon>
        <taxon>Vertebrata</taxon>
        <taxon>Euteleostomi</taxon>
        <taxon>Actinopterygii</taxon>
        <taxon>Neopterygii</taxon>
        <taxon>Teleostei</taxon>
        <taxon>Protacanthopterygii</taxon>
        <taxon>Salmoniformes</taxon>
        <taxon>Salmonidae</taxon>
        <taxon>Salmoninae</taxon>
        <taxon>Oncorhynchus</taxon>
    </lineage>
</organism>
<evidence type="ECO:0000313" key="10">
    <source>
        <dbReference type="Proteomes" id="UP000193380"/>
    </source>
</evidence>
<dbReference type="InterPro" id="IPR017907">
    <property type="entry name" value="Znf_RING_CS"/>
</dbReference>
<evidence type="ECO:0000256" key="6">
    <source>
        <dbReference type="PROSITE-ProRule" id="PRU00175"/>
    </source>
</evidence>
<dbReference type="PANTHER" id="PTHR45893">
    <property type="entry name" value="POLYCOMB GROUP RING FINGER PROTEIN"/>
    <property type="match status" value="1"/>
</dbReference>
<dbReference type="PROSITE" id="PS00518">
    <property type="entry name" value="ZF_RING_1"/>
    <property type="match status" value="1"/>
</dbReference>